<reference evidence="3" key="1">
    <citation type="journal article" date="2017" name="Cell">
        <title>Insights into land plant evolution garnered from the Marchantia polymorpha genome.</title>
        <authorList>
            <person name="Bowman J.L."/>
            <person name="Kohchi T."/>
            <person name="Yamato K.T."/>
            <person name="Jenkins J."/>
            <person name="Shu S."/>
            <person name="Ishizaki K."/>
            <person name="Yamaoka S."/>
            <person name="Nishihama R."/>
            <person name="Nakamura Y."/>
            <person name="Berger F."/>
            <person name="Adam C."/>
            <person name="Aki S.S."/>
            <person name="Althoff F."/>
            <person name="Araki T."/>
            <person name="Arteaga-Vazquez M.A."/>
            <person name="Balasubrmanian S."/>
            <person name="Barry K."/>
            <person name="Bauer D."/>
            <person name="Boehm C.R."/>
            <person name="Briginshaw L."/>
            <person name="Caballero-Perez J."/>
            <person name="Catarino B."/>
            <person name="Chen F."/>
            <person name="Chiyoda S."/>
            <person name="Chovatia M."/>
            <person name="Davies K.M."/>
            <person name="Delmans M."/>
            <person name="Demura T."/>
            <person name="Dierschke T."/>
            <person name="Dolan L."/>
            <person name="Dorantes-Acosta A.E."/>
            <person name="Eklund D.M."/>
            <person name="Florent S.N."/>
            <person name="Flores-Sandoval E."/>
            <person name="Fujiyama A."/>
            <person name="Fukuzawa H."/>
            <person name="Galik B."/>
            <person name="Grimanelli D."/>
            <person name="Grimwood J."/>
            <person name="Grossniklaus U."/>
            <person name="Hamada T."/>
            <person name="Haseloff J."/>
            <person name="Hetherington A.J."/>
            <person name="Higo A."/>
            <person name="Hirakawa Y."/>
            <person name="Hundley H.N."/>
            <person name="Ikeda Y."/>
            <person name="Inoue K."/>
            <person name="Inoue S.I."/>
            <person name="Ishida S."/>
            <person name="Jia Q."/>
            <person name="Kakita M."/>
            <person name="Kanazawa T."/>
            <person name="Kawai Y."/>
            <person name="Kawashima T."/>
            <person name="Kennedy M."/>
            <person name="Kinose K."/>
            <person name="Kinoshita T."/>
            <person name="Kohara Y."/>
            <person name="Koide E."/>
            <person name="Komatsu K."/>
            <person name="Kopischke S."/>
            <person name="Kubo M."/>
            <person name="Kyozuka J."/>
            <person name="Lagercrantz U."/>
            <person name="Lin S.S."/>
            <person name="Lindquist E."/>
            <person name="Lipzen A.M."/>
            <person name="Lu C.W."/>
            <person name="De Luna E."/>
            <person name="Martienssen R.A."/>
            <person name="Minamino N."/>
            <person name="Mizutani M."/>
            <person name="Mizutani M."/>
            <person name="Mochizuki N."/>
            <person name="Monte I."/>
            <person name="Mosher R."/>
            <person name="Nagasaki H."/>
            <person name="Nakagami H."/>
            <person name="Naramoto S."/>
            <person name="Nishitani K."/>
            <person name="Ohtani M."/>
            <person name="Okamoto T."/>
            <person name="Okumura M."/>
            <person name="Phillips J."/>
            <person name="Pollak B."/>
            <person name="Reinders A."/>
            <person name="Rovekamp M."/>
            <person name="Sano R."/>
            <person name="Sawa S."/>
            <person name="Schmid M.W."/>
            <person name="Shirakawa M."/>
            <person name="Solano R."/>
            <person name="Spunde A."/>
            <person name="Suetsugu N."/>
            <person name="Sugano S."/>
            <person name="Sugiyama A."/>
            <person name="Sun R."/>
            <person name="Suzuki Y."/>
            <person name="Takenaka M."/>
            <person name="Takezawa D."/>
            <person name="Tomogane H."/>
            <person name="Tsuzuki M."/>
            <person name="Ueda T."/>
            <person name="Umeda M."/>
            <person name="Ward J.M."/>
            <person name="Watanabe Y."/>
            <person name="Yazaki K."/>
            <person name="Yokoyama R."/>
            <person name="Yoshitake Y."/>
            <person name="Yotsui I."/>
            <person name="Zachgo S."/>
            <person name="Schmutz J."/>
        </authorList>
    </citation>
    <scope>NUCLEOTIDE SEQUENCE [LARGE SCALE GENOMIC DNA]</scope>
    <source>
        <strain evidence="3">Tak-1</strain>
    </source>
</reference>
<dbReference type="OrthoDB" id="10368869at2759"/>
<accession>A0A2R6W420</accession>
<dbReference type="AlphaFoldDB" id="A0A2R6W420"/>
<organism evidence="2 3">
    <name type="scientific">Marchantia polymorpha</name>
    <name type="common">Common liverwort</name>
    <name type="synonym">Marchantia aquatica</name>
    <dbReference type="NCBI Taxonomy" id="3197"/>
    <lineage>
        <taxon>Eukaryota</taxon>
        <taxon>Viridiplantae</taxon>
        <taxon>Streptophyta</taxon>
        <taxon>Embryophyta</taxon>
        <taxon>Marchantiophyta</taxon>
        <taxon>Marchantiopsida</taxon>
        <taxon>Marchantiidae</taxon>
        <taxon>Marchantiales</taxon>
        <taxon>Marchantiaceae</taxon>
        <taxon>Marchantia</taxon>
    </lineage>
</organism>
<evidence type="ECO:0000313" key="3">
    <source>
        <dbReference type="Proteomes" id="UP000244005"/>
    </source>
</evidence>
<dbReference type="EMBL" id="KZ772829">
    <property type="protein sequence ID" value="PTQ28598.1"/>
    <property type="molecule type" value="Genomic_DNA"/>
</dbReference>
<feature type="transmembrane region" description="Helical" evidence="1">
    <location>
        <begin position="56"/>
        <end position="77"/>
    </location>
</feature>
<dbReference type="Proteomes" id="UP000244005">
    <property type="component" value="Unassembled WGS sequence"/>
</dbReference>
<sequence>MVLKNFNARFNQLAWGTSYSESHSTCKKTSSCRNGASLIRLKFGLATGIWTSFPKMYTWGADFKAILLNLLLFFCFVGKNKYIVRCEFLKEFRTLTLSMIHFTFALYERIMCNKRHR</sequence>
<keyword evidence="1" id="KW-1133">Transmembrane helix</keyword>
<gene>
    <name evidence="2" type="ORF">MARPO_0159s0015</name>
</gene>
<evidence type="ECO:0000256" key="1">
    <source>
        <dbReference type="SAM" id="Phobius"/>
    </source>
</evidence>
<keyword evidence="1" id="KW-0472">Membrane</keyword>
<name>A0A2R6W420_MARPO</name>
<protein>
    <submittedName>
        <fullName evidence="2">Uncharacterized protein</fullName>
    </submittedName>
</protein>
<proteinExistence type="predicted"/>
<keyword evidence="3" id="KW-1185">Reference proteome</keyword>
<keyword evidence="1" id="KW-0812">Transmembrane</keyword>
<evidence type="ECO:0000313" key="2">
    <source>
        <dbReference type="EMBL" id="PTQ28598.1"/>
    </source>
</evidence>